<feature type="active site" description="Proton acceptor" evidence="7">
    <location>
        <position position="188"/>
    </location>
</feature>
<keyword evidence="3 7" id="KW-0312">Gluconeogenesis</keyword>
<dbReference type="KEGG" id="cra:CTO_0355"/>
<dbReference type="AlphaFoldDB" id="G4NMH7"/>
<dbReference type="PROSITE" id="PS00171">
    <property type="entry name" value="TIM_1"/>
    <property type="match status" value="1"/>
</dbReference>
<gene>
    <name evidence="7" type="primary">tpiA</name>
    <name evidence="9" type="ordered locus">CTO_0355</name>
</gene>
<dbReference type="CDD" id="cd00311">
    <property type="entry name" value="TIM"/>
    <property type="match status" value="1"/>
</dbReference>
<keyword evidence="6 7" id="KW-0413">Isomerase</keyword>
<dbReference type="PANTHER" id="PTHR21139:SF42">
    <property type="entry name" value="TRIOSEPHOSPHATE ISOMERASE"/>
    <property type="match status" value="1"/>
</dbReference>
<dbReference type="UniPathway" id="UPA00109">
    <property type="reaction ID" value="UER00189"/>
</dbReference>
<evidence type="ECO:0000256" key="7">
    <source>
        <dbReference type="HAMAP-Rule" id="MF_00147"/>
    </source>
</evidence>
<dbReference type="FunFam" id="3.20.20.70:FF:000016">
    <property type="entry name" value="Triosephosphate isomerase"/>
    <property type="match status" value="1"/>
</dbReference>
<feature type="binding site" evidence="7">
    <location>
        <position position="194"/>
    </location>
    <ligand>
        <name>substrate</name>
    </ligand>
</feature>
<dbReference type="KEGG" id="cty:CTR_3241"/>
<evidence type="ECO:0000256" key="2">
    <source>
        <dbReference type="ARBA" id="ARBA00007422"/>
    </source>
</evidence>
<dbReference type="InterPro" id="IPR020861">
    <property type="entry name" value="Triosephosphate_isomerase_AS"/>
</dbReference>
<evidence type="ECO:0000313" key="10">
    <source>
        <dbReference type="Proteomes" id="UP000009287"/>
    </source>
</evidence>
<comment type="pathway">
    <text evidence="1 7 8">Carbohydrate degradation; glycolysis; D-glyceraldehyde 3-phosphate from glycerone phosphate: step 1/1.</text>
</comment>
<protein>
    <recommendedName>
        <fullName evidence="7 8">Triosephosphate isomerase</fullName>
        <shortName evidence="7">TIM</shortName>
        <shortName evidence="7">TPI</shortName>
        <ecNumber evidence="7 8">5.3.1.1</ecNumber>
    </recommendedName>
    <alternativeName>
        <fullName evidence="7">Triose-phosphate isomerase</fullName>
    </alternativeName>
</protein>
<dbReference type="GO" id="GO:0005829">
    <property type="term" value="C:cytosol"/>
    <property type="evidence" value="ECO:0007669"/>
    <property type="project" value="TreeGrafter"/>
</dbReference>
<comment type="subcellular location">
    <subcellularLocation>
        <location evidence="7 8">Cytoplasm</location>
    </subcellularLocation>
</comment>
<dbReference type="GO" id="GO:0019563">
    <property type="term" value="P:glycerol catabolic process"/>
    <property type="evidence" value="ECO:0007669"/>
    <property type="project" value="TreeGrafter"/>
</dbReference>
<evidence type="ECO:0000256" key="5">
    <source>
        <dbReference type="ARBA" id="ARBA00023152"/>
    </source>
</evidence>
<comment type="subunit">
    <text evidence="7 8">Homodimer.</text>
</comment>
<accession>G4NMH7</accession>
<dbReference type="Proteomes" id="UP000009287">
    <property type="component" value="Chromosome"/>
</dbReference>
<dbReference type="UniPathway" id="UPA00138"/>
<reference evidence="9 10" key="1">
    <citation type="journal article" date="2011" name="J. Exp. Med.">
        <title>A live-attenuated chlamydial vaccine protects against trachoma in nonhuman primates.</title>
        <authorList>
            <person name="Kari L."/>
            <person name="Whitmire W.M."/>
            <person name="Olivares-Zavaleta N."/>
            <person name="Goheen M.M."/>
            <person name="Taylor L.D."/>
            <person name="Carlson J.H."/>
            <person name="Sturdevant G.L."/>
            <person name="Lu C."/>
            <person name="Bakios L.E."/>
            <person name="Randall L.B."/>
            <person name="Parnell M.J."/>
            <person name="Zhong G."/>
            <person name="Caldwell H.D."/>
        </authorList>
    </citation>
    <scope>NUCLEOTIDE SEQUENCE [LARGE SCALE GENOMIC DNA]</scope>
    <source>
        <strain evidence="9 10">A2497</strain>
    </source>
</reference>
<feature type="binding site" evidence="7">
    <location>
        <position position="234"/>
    </location>
    <ligand>
        <name>substrate</name>
    </ligand>
</feature>
<evidence type="ECO:0000256" key="1">
    <source>
        <dbReference type="ARBA" id="ARBA00004680"/>
    </source>
</evidence>
<dbReference type="InterPro" id="IPR000652">
    <property type="entry name" value="Triosephosphate_isomerase"/>
</dbReference>
<dbReference type="InterPro" id="IPR013785">
    <property type="entry name" value="Aldolase_TIM"/>
</dbReference>
<evidence type="ECO:0000313" key="9">
    <source>
        <dbReference type="EMBL" id="AEP35171.1"/>
    </source>
</evidence>
<dbReference type="EMBL" id="CP002401">
    <property type="protein sequence ID" value="AEP35171.1"/>
    <property type="molecule type" value="Genomic_DNA"/>
</dbReference>
<feature type="active site" description="Electrophile" evidence="7">
    <location>
        <position position="118"/>
    </location>
</feature>
<dbReference type="Pfam" id="PF00121">
    <property type="entry name" value="TIM"/>
    <property type="match status" value="1"/>
</dbReference>
<dbReference type="PROSITE" id="PS51440">
    <property type="entry name" value="TIM_2"/>
    <property type="match status" value="1"/>
</dbReference>
<keyword evidence="4 7" id="KW-0963">Cytoplasm</keyword>
<name>G4NMH7_CHLT4</name>
<sequence>MFTDKETHRKPFPTWAHLLHSEPSKQFVFGNWKMNKTLTEAQTFLKSFISSDILSNPQIITGIIPPFTLLSACQQAVSDSPIFLGAQTTHEADSGAFTGEISAPMLKDIGVDFVLIGHSERRHIFHEQNPVLAEKAAAAIHSGMIPVLCIGETLEEQESGATQDILLNQLTIGLSKLPEQASFILAYEPVWAIGTGKVAHPDLVQETHAFCRKTIASLFSKDIAERTPILYGGSVKADNARSLSLCPDVNGLLVGGASLSSENFLSIIQQVDIP</sequence>
<dbReference type="HAMAP" id="MF_00147_B">
    <property type="entry name" value="TIM_B"/>
    <property type="match status" value="1"/>
</dbReference>
<dbReference type="NCBIfam" id="TIGR00419">
    <property type="entry name" value="tim"/>
    <property type="match status" value="1"/>
</dbReference>
<feature type="binding site" evidence="7">
    <location>
        <begin position="255"/>
        <end position="256"/>
    </location>
    <ligand>
        <name>substrate</name>
    </ligand>
</feature>
<dbReference type="GO" id="GO:0004807">
    <property type="term" value="F:triose-phosphate isomerase activity"/>
    <property type="evidence" value="ECO:0007669"/>
    <property type="project" value="UniProtKB-UniRule"/>
</dbReference>
<dbReference type="EC" id="5.3.1.1" evidence="7 8"/>
<dbReference type="Gene3D" id="3.20.20.70">
    <property type="entry name" value="Aldolase class I"/>
    <property type="match status" value="1"/>
</dbReference>
<comment type="similarity">
    <text evidence="2 7 8">Belongs to the triosephosphate isomerase family.</text>
</comment>
<dbReference type="InterPro" id="IPR035990">
    <property type="entry name" value="TIM_sf"/>
</dbReference>
<evidence type="ECO:0000256" key="4">
    <source>
        <dbReference type="ARBA" id="ARBA00022490"/>
    </source>
</evidence>
<dbReference type="PATRIC" id="fig|580047.4.peg.361"/>
<dbReference type="InterPro" id="IPR022896">
    <property type="entry name" value="TrioseP_Isoase_bac/euk"/>
</dbReference>
<accession>H1ZQP8</accession>
<dbReference type="GO" id="GO:0006094">
    <property type="term" value="P:gluconeogenesis"/>
    <property type="evidence" value="ECO:0007669"/>
    <property type="project" value="UniProtKB-UniRule"/>
</dbReference>
<feature type="binding site" evidence="7">
    <location>
        <begin position="31"/>
        <end position="33"/>
    </location>
    <ligand>
        <name>substrate</name>
    </ligand>
</feature>
<evidence type="ECO:0000256" key="8">
    <source>
        <dbReference type="RuleBase" id="RU363013"/>
    </source>
</evidence>
<dbReference type="GO" id="GO:0046166">
    <property type="term" value="P:glyceraldehyde-3-phosphate biosynthetic process"/>
    <property type="evidence" value="ECO:0007669"/>
    <property type="project" value="TreeGrafter"/>
</dbReference>
<dbReference type="PANTHER" id="PTHR21139">
    <property type="entry name" value="TRIOSEPHOSPHATE ISOMERASE"/>
    <property type="match status" value="1"/>
</dbReference>
<evidence type="ECO:0000256" key="6">
    <source>
        <dbReference type="ARBA" id="ARBA00023235"/>
    </source>
</evidence>
<proteinExistence type="inferred from homology"/>
<dbReference type="SUPFAM" id="SSF51351">
    <property type="entry name" value="Triosephosphate isomerase (TIM)"/>
    <property type="match status" value="1"/>
</dbReference>
<organism evidence="9 10">
    <name type="scientific">Chlamydia trachomatis serovar A (strain A2497)</name>
    <dbReference type="NCBI Taxonomy" id="580047"/>
    <lineage>
        <taxon>Bacteria</taxon>
        <taxon>Pseudomonadati</taxon>
        <taxon>Chlamydiota</taxon>
        <taxon>Chlamydiia</taxon>
        <taxon>Chlamydiales</taxon>
        <taxon>Chlamydiaceae</taxon>
        <taxon>Chlamydia/Chlamydophila group</taxon>
        <taxon>Chlamydia</taxon>
    </lineage>
</organism>
<evidence type="ECO:0000256" key="3">
    <source>
        <dbReference type="ARBA" id="ARBA00022432"/>
    </source>
</evidence>
<dbReference type="RefSeq" id="WP_012727879.1">
    <property type="nucleotide sequence ID" value="NC_016798.1"/>
</dbReference>
<comment type="pathway">
    <text evidence="7 8">Carbohydrate biosynthesis; gluconeogenesis.</text>
</comment>
<comment type="catalytic activity">
    <reaction evidence="7 8">
        <text>D-glyceraldehyde 3-phosphate = dihydroxyacetone phosphate</text>
        <dbReference type="Rhea" id="RHEA:18585"/>
        <dbReference type="ChEBI" id="CHEBI:57642"/>
        <dbReference type="ChEBI" id="CHEBI:59776"/>
        <dbReference type="EC" id="5.3.1.1"/>
    </reaction>
</comment>
<keyword evidence="5 7" id="KW-0324">Glycolysis</keyword>
<dbReference type="GO" id="GO:0006096">
    <property type="term" value="P:glycolytic process"/>
    <property type="evidence" value="ECO:0007669"/>
    <property type="project" value="UniProtKB-UniRule"/>
</dbReference>
<comment type="function">
    <text evidence="7">Involved in the gluconeogenesis. Catalyzes stereospecifically the conversion of dihydroxyacetone phosphate (DHAP) to D-glyceraldehyde-3-phosphate (G3P).</text>
</comment>